<dbReference type="InterPro" id="IPR012912">
    <property type="entry name" value="Plasmid_pRiA4b_Orf3-like"/>
</dbReference>
<gene>
    <name evidence="2" type="ORF">AX13_13900</name>
</gene>
<organism evidence="2 3">
    <name type="scientific">Comamonas aquatica DA1877</name>
    <dbReference type="NCBI Taxonomy" id="1457173"/>
    <lineage>
        <taxon>Bacteria</taxon>
        <taxon>Pseudomonadati</taxon>
        <taxon>Pseudomonadota</taxon>
        <taxon>Betaproteobacteria</taxon>
        <taxon>Burkholderiales</taxon>
        <taxon>Comamonadaceae</taxon>
        <taxon>Comamonas</taxon>
    </lineage>
</organism>
<evidence type="ECO:0000259" key="1">
    <source>
        <dbReference type="Pfam" id="PF07929"/>
    </source>
</evidence>
<dbReference type="SUPFAM" id="SSF159941">
    <property type="entry name" value="MM3350-like"/>
    <property type="match status" value="1"/>
</dbReference>
<evidence type="ECO:0000313" key="3">
    <source>
        <dbReference type="Proteomes" id="UP000020766"/>
    </source>
</evidence>
<comment type="caution">
    <text evidence="2">The sequence shown here is derived from an EMBL/GenBank/DDBJ whole genome shotgun (WGS) entry which is preliminary data.</text>
</comment>
<dbReference type="PANTHER" id="PTHR41878">
    <property type="entry name" value="LEXA REPRESSOR-RELATED"/>
    <property type="match status" value="1"/>
</dbReference>
<dbReference type="RefSeq" id="WP_051519710.1">
    <property type="nucleotide sequence ID" value="NZ_JBOK01000042.1"/>
</dbReference>
<feature type="domain" description="Plasmid pRiA4b Orf3-like" evidence="1">
    <location>
        <begin position="7"/>
        <end position="136"/>
    </location>
</feature>
<name>A0A014NX77_9BURK</name>
<dbReference type="EMBL" id="JBOK01000042">
    <property type="protein sequence ID" value="EXU78465.1"/>
    <property type="molecule type" value="Genomic_DNA"/>
</dbReference>
<dbReference type="Gene3D" id="3.10.290.30">
    <property type="entry name" value="MM3350-like"/>
    <property type="match status" value="1"/>
</dbReference>
<dbReference type="InterPro" id="IPR024047">
    <property type="entry name" value="MM3350-like_sf"/>
</dbReference>
<reference evidence="2 3" key="1">
    <citation type="submission" date="2014-01" db="EMBL/GenBank/DDBJ databases">
        <title>Interspecies Systems Biology Uncovers Metabolites Affecting C. elegans Gene Expression and Life History Traits.</title>
        <authorList>
            <person name="Watson E."/>
            <person name="Macneil L.T."/>
            <person name="Ritter A.D."/>
            <person name="Yilmaz L.S."/>
            <person name="Rosebrock A.P."/>
            <person name="Caudy A.A."/>
            <person name="Walhout A.J."/>
        </authorList>
    </citation>
    <scope>NUCLEOTIDE SEQUENCE [LARGE SCALE GENOMIC DNA]</scope>
    <source>
        <strain evidence="2 3">DA1877</strain>
    </source>
</reference>
<accession>A0A014NX77</accession>
<evidence type="ECO:0000313" key="2">
    <source>
        <dbReference type="EMBL" id="EXU78465.1"/>
    </source>
</evidence>
<keyword evidence="3" id="KW-1185">Reference proteome</keyword>
<dbReference type="Proteomes" id="UP000020766">
    <property type="component" value="Unassembled WGS sequence"/>
</dbReference>
<dbReference type="PANTHER" id="PTHR41878:SF1">
    <property type="entry name" value="TNPR PROTEIN"/>
    <property type="match status" value="1"/>
</dbReference>
<dbReference type="AlphaFoldDB" id="A0A014NX77"/>
<proteinExistence type="predicted"/>
<sequence length="175" mass="19756">MPKIRHSYQLHIQLCDIKPAIWRRLVVSDCTNLAQLHRLIQAAMGWSPRNDYLFEIADQRYGQPNPDWPEDPTMDARRYSLGQLLQGQALPMRYVYNLADEWLHRIKLEACTPLPSPESLGNLPLCLDGRNTCQPDHGSDGANALPFDLASTQARIQALARARTTPEARAETALA</sequence>
<protein>
    <recommendedName>
        <fullName evidence="1">Plasmid pRiA4b Orf3-like domain-containing protein</fullName>
    </recommendedName>
</protein>
<dbReference type="Pfam" id="PF07929">
    <property type="entry name" value="PRiA4_ORF3"/>
    <property type="match status" value="1"/>
</dbReference>
<dbReference type="STRING" id="225991.MA05_06890"/>
<dbReference type="PATRIC" id="fig|1457173.3.peg.3659"/>